<evidence type="ECO:0000256" key="5">
    <source>
        <dbReference type="ARBA" id="ARBA00022737"/>
    </source>
</evidence>
<proteinExistence type="predicted"/>
<dbReference type="PANTHER" id="PTHR10574">
    <property type="entry name" value="NETRIN/LAMININ-RELATED"/>
    <property type="match status" value="1"/>
</dbReference>
<dbReference type="GO" id="GO:0070831">
    <property type="term" value="P:basement membrane assembly"/>
    <property type="evidence" value="ECO:0007669"/>
    <property type="project" value="TreeGrafter"/>
</dbReference>
<dbReference type="Gene3D" id="2.60.120.260">
    <property type="entry name" value="Galactose-binding domain-like"/>
    <property type="match status" value="1"/>
</dbReference>
<evidence type="ECO:0000256" key="10">
    <source>
        <dbReference type="ARBA" id="ARBA00023180"/>
    </source>
</evidence>
<dbReference type="Gene3D" id="2.10.25.10">
    <property type="entry name" value="Laminin"/>
    <property type="match status" value="4"/>
</dbReference>
<evidence type="ECO:0008006" key="20">
    <source>
        <dbReference type="Google" id="ProtNLM"/>
    </source>
</evidence>
<feature type="domain" description="Laminin EGF-like" evidence="16">
    <location>
        <begin position="428"/>
        <end position="476"/>
    </location>
</feature>
<feature type="disulfide bond" evidence="12">
    <location>
        <begin position="479"/>
        <end position="496"/>
    </location>
</feature>
<dbReference type="InterPro" id="IPR002049">
    <property type="entry name" value="LE_dom"/>
</dbReference>
<keyword evidence="5" id="KW-0677">Repeat</keyword>
<evidence type="ECO:0000256" key="4">
    <source>
        <dbReference type="ARBA" id="ARBA00022729"/>
    </source>
</evidence>
<evidence type="ECO:0000256" key="13">
    <source>
        <dbReference type="SAM" id="Coils"/>
    </source>
</evidence>
<feature type="domain" description="Laminin EGF-like" evidence="16">
    <location>
        <begin position="313"/>
        <end position="375"/>
    </location>
</feature>
<evidence type="ECO:0000256" key="1">
    <source>
        <dbReference type="ARBA" id="ARBA00004302"/>
    </source>
</evidence>
<dbReference type="FunFam" id="2.170.300.10:FF:000001">
    <property type="entry name" value="Laminin subunit beta-1"/>
    <property type="match status" value="1"/>
</dbReference>
<evidence type="ECO:0000256" key="3">
    <source>
        <dbReference type="ARBA" id="ARBA00022530"/>
    </source>
</evidence>
<dbReference type="PANTHER" id="PTHR10574:SF268">
    <property type="entry name" value="LAMININ SUBUNIT BETA-3"/>
    <property type="match status" value="1"/>
</dbReference>
<dbReference type="CDD" id="cd00055">
    <property type="entry name" value="EGF_Lam"/>
    <property type="match status" value="6"/>
</dbReference>
<feature type="disulfide bond" evidence="12">
    <location>
        <begin position="343"/>
        <end position="352"/>
    </location>
</feature>
<dbReference type="FunFam" id="2.10.25.10:FF:000084">
    <property type="entry name" value="Laminin subunit alpha 3"/>
    <property type="match status" value="1"/>
</dbReference>
<dbReference type="FunFam" id="2.60.120.260:FF:000073">
    <property type="entry name" value="Laminin subunit beta 3"/>
    <property type="match status" value="1"/>
</dbReference>
<sequence length="1141" mass="123869">MWILFQIAALAALSTAQQDCSWGACYPHPGDLLLGRDSQLHASSTCGLTGTEIFCTPLGQWKMKCCPCDSRNPNARNAHTLQNVLSTAGPDRWWQSRKNVNPVSVQLDLQNTFQLDTLVVTFKGPRPTALVIERSTDFGHTWEPALYMASDCRSTFPHARTSLPQNLEGTYCHPLPPITTNPYLDQTIHFSPLRQFASVDTPQSRKIEALSGYTNLRVNLTQLAEGSHPPGRSPSVFYAIREMQVLGSCFCHGHANRCLPDTSDNQLPYTQVSTVCECQHNTAGVNCERCADLYNDLPWRPAEEGQTHTCKRCECNNHAQSCRFDPVLFESSGRVSGGVCEGCQHHTTGPHCDRCAPNFYRNPRSAINRPDACLRCQCNAAGAEGGAECDPATGACRCKANVEGPHCDRCKSGYYSLSAANPLGCTKCSCNSEGSLSNTCDPVTGQCPCRPNVQGLSCDRCAPNYWNPFSPRGCEPCNCDLTNSLSQTCDQMTGQCQCRPGFGGRTCAGCPENTYGDPRRVCRPCKCERSGTASCDKQTGECQCLPGVIGTRCDSCARGHSNRYPDCPVCPSCFFTLDRQIQDLTLSLERLQARASALPGTAELDLGPRIRALEASLTQIRDILPLPVPSASLITEALEEMRRLREQANGLNPEPFAPGRLPALIRQLADLSAQLQGLNVEYHAKRASLTNVVTSDLKEATRPVLERSEEARGDTLTLQGTVQLANTRDLDRLDYQLASQPDLTPTAVQVCGSTRSTPCTPLKCDGQLCPAPGTASCVEGRSCVGAVPLGNKALADTEEVKARLQELNDKITGAATQIQETQDSANHVRLTADNLANQTKQARNDLESDLEDIRGFVKKLKKFLQDPTIDPSDIQKVAEGILDTKLPLSLATLKRKIQEMRQLAAGLPDSTRLLASTTPQLDLARRLLEEAQNARDTALGVKDRVDGLLGDLSSAETSVEDAESKIQESLDIVDTINSNIKETTAQLGPAQKALEGVTDLTAAMRPELDGLKALVESSGLLAEQAQGDAVAAKEKAEAAAKDLKAVEDQLELLRKKAKESSGRGDGAGSPGERVQHLQEEAGTLIQETVDMMRRLTGVEGSLQLMSDQLEQKSQRLTGLDEKLLTILNDIRQRGERLAACS</sequence>
<feature type="signal peptide" evidence="15">
    <location>
        <begin position="1"/>
        <end position="16"/>
    </location>
</feature>
<keyword evidence="7" id="KW-0130">Cell adhesion</keyword>
<dbReference type="InterPro" id="IPR056863">
    <property type="entry name" value="LMN_ATRN_NET-like_EGF"/>
</dbReference>
<comment type="subcellular location">
    <subcellularLocation>
        <location evidence="1">Secreted</location>
        <location evidence="1">Extracellular space</location>
        <location evidence="1">Extracellular matrix</location>
        <location evidence="1">Basement membrane</location>
    </subcellularLocation>
</comment>
<dbReference type="Gene3D" id="2.170.300.10">
    <property type="entry name" value="Tie2 ligand-binding domain superfamily"/>
    <property type="match status" value="1"/>
</dbReference>
<feature type="region of interest" description="Disordered" evidence="14">
    <location>
        <begin position="1055"/>
        <end position="1075"/>
    </location>
</feature>
<dbReference type="GO" id="GO:0009887">
    <property type="term" value="P:animal organ morphogenesis"/>
    <property type="evidence" value="ECO:0007669"/>
    <property type="project" value="TreeGrafter"/>
</dbReference>
<protein>
    <recommendedName>
        <fullName evidence="20">Laminin subunit beta-3</fullName>
    </recommendedName>
</protein>
<dbReference type="SMART" id="SM00136">
    <property type="entry name" value="LamNT"/>
    <property type="match status" value="1"/>
</dbReference>
<feature type="chain" id="PRO_5039110252" description="Laminin subunit beta-3" evidence="15">
    <location>
        <begin position="17"/>
        <end position="1141"/>
    </location>
</feature>
<dbReference type="PROSITE" id="PS51117">
    <property type="entry name" value="LAMININ_NTER"/>
    <property type="match status" value="1"/>
</dbReference>
<evidence type="ECO:0000256" key="2">
    <source>
        <dbReference type="ARBA" id="ARBA00022525"/>
    </source>
</evidence>
<comment type="caution">
    <text evidence="12">Lacks conserved residue(s) required for the propagation of feature annotation.</text>
</comment>
<dbReference type="GO" id="GO:0009888">
    <property type="term" value="P:tissue development"/>
    <property type="evidence" value="ECO:0007669"/>
    <property type="project" value="TreeGrafter"/>
</dbReference>
<dbReference type="FunFam" id="2.10.25.10:FF:000728">
    <property type="entry name" value="Laminin subunit gamma 1"/>
    <property type="match status" value="1"/>
</dbReference>
<dbReference type="Pfam" id="PF00053">
    <property type="entry name" value="EGF_laminin"/>
    <property type="match status" value="5"/>
</dbReference>
<dbReference type="PRINTS" id="PR00011">
    <property type="entry name" value="EGFLAMININ"/>
</dbReference>
<keyword evidence="11 12" id="KW-0424">Laminin EGF-like domain</keyword>
<feature type="disulfide bond" evidence="12">
    <location>
        <begin position="449"/>
        <end position="458"/>
    </location>
</feature>
<dbReference type="Pfam" id="PF24973">
    <property type="entry name" value="EGF_LMN_ATRN"/>
    <property type="match status" value="1"/>
</dbReference>
<evidence type="ECO:0000256" key="8">
    <source>
        <dbReference type="ARBA" id="ARBA00023054"/>
    </source>
</evidence>
<reference evidence="18" key="1">
    <citation type="submission" date="2021-01" db="EMBL/GenBank/DDBJ databases">
        <authorList>
            <person name="Zahm M."/>
            <person name="Roques C."/>
            <person name="Cabau C."/>
            <person name="Klopp C."/>
            <person name="Donnadieu C."/>
            <person name="Jouanno E."/>
            <person name="Lampietro C."/>
            <person name="Louis A."/>
            <person name="Herpin A."/>
            <person name="Echchiki A."/>
            <person name="Berthelot C."/>
            <person name="Parey E."/>
            <person name="Roest-Crollius H."/>
            <person name="Braasch I."/>
            <person name="Postlethwait J."/>
            <person name="Bobe J."/>
            <person name="Montfort J."/>
            <person name="Bouchez O."/>
            <person name="Begum T."/>
            <person name="Mejri S."/>
            <person name="Adams A."/>
            <person name="Chen W.-J."/>
            <person name="Guiguen Y."/>
        </authorList>
    </citation>
    <scope>NUCLEOTIDE SEQUENCE</scope>
    <source>
        <strain evidence="18">YG-15Mar2019-1</strain>
        <tissue evidence="18">Brain</tissue>
    </source>
</reference>
<evidence type="ECO:0000256" key="12">
    <source>
        <dbReference type="PROSITE-ProRule" id="PRU00460"/>
    </source>
</evidence>
<dbReference type="Pfam" id="PF00055">
    <property type="entry name" value="Laminin_N"/>
    <property type="match status" value="1"/>
</dbReference>
<evidence type="ECO:0000259" key="16">
    <source>
        <dbReference type="PROSITE" id="PS50027"/>
    </source>
</evidence>
<keyword evidence="19" id="KW-1185">Reference proteome</keyword>
<feature type="disulfide bond" evidence="12">
    <location>
        <begin position="398"/>
        <end position="407"/>
    </location>
</feature>
<dbReference type="GO" id="GO:0034446">
    <property type="term" value="P:substrate adhesion-dependent cell spreading"/>
    <property type="evidence" value="ECO:0007669"/>
    <property type="project" value="TreeGrafter"/>
</dbReference>
<name>A0A9D3Q8Z1_MEGAT</name>
<dbReference type="AlphaFoldDB" id="A0A9D3Q8Z1"/>
<dbReference type="OrthoDB" id="8545473at2759"/>
<feature type="domain" description="Laminin N-terminal" evidence="17">
    <location>
        <begin position="21"/>
        <end position="248"/>
    </location>
</feature>
<keyword evidence="9 12" id="KW-1015">Disulfide bond</keyword>
<keyword evidence="2" id="KW-0964">Secreted</keyword>
<dbReference type="InterPro" id="IPR050440">
    <property type="entry name" value="Laminin/Netrin_ECM"/>
</dbReference>
<evidence type="ECO:0000256" key="14">
    <source>
        <dbReference type="SAM" id="MobiDB-lite"/>
    </source>
</evidence>
<dbReference type="PROSITE" id="PS50027">
    <property type="entry name" value="EGF_LAM_2"/>
    <property type="match status" value="5"/>
</dbReference>
<feature type="disulfide bond" evidence="12">
    <location>
        <begin position="544"/>
        <end position="553"/>
    </location>
</feature>
<comment type="caution">
    <text evidence="18">The sequence shown here is derived from an EMBL/GenBank/DDBJ whole genome shotgun (WGS) entry which is preliminary data.</text>
</comment>
<dbReference type="EMBL" id="JAFDVH010000005">
    <property type="protein sequence ID" value="KAG7477647.1"/>
    <property type="molecule type" value="Genomic_DNA"/>
</dbReference>
<keyword evidence="8 13" id="KW-0175">Coiled coil</keyword>
<keyword evidence="3" id="KW-0272">Extracellular matrix</keyword>
<evidence type="ECO:0000256" key="9">
    <source>
        <dbReference type="ARBA" id="ARBA00023157"/>
    </source>
</evidence>
<evidence type="ECO:0000256" key="6">
    <source>
        <dbReference type="ARBA" id="ARBA00022869"/>
    </source>
</evidence>
<keyword evidence="4 15" id="KW-0732">Signal</keyword>
<evidence type="ECO:0000313" key="18">
    <source>
        <dbReference type="EMBL" id="KAG7477647.1"/>
    </source>
</evidence>
<dbReference type="GO" id="GO:0016477">
    <property type="term" value="P:cell migration"/>
    <property type="evidence" value="ECO:0007669"/>
    <property type="project" value="TreeGrafter"/>
</dbReference>
<feature type="coiled-coil region" evidence="13">
    <location>
        <begin position="797"/>
        <end position="852"/>
    </location>
</feature>
<evidence type="ECO:0000259" key="17">
    <source>
        <dbReference type="PROSITE" id="PS51117"/>
    </source>
</evidence>
<keyword evidence="10" id="KW-0325">Glycoprotein</keyword>
<evidence type="ECO:0000313" key="19">
    <source>
        <dbReference type="Proteomes" id="UP001046870"/>
    </source>
</evidence>
<feature type="domain" description="Laminin EGF-like" evidence="16">
    <location>
        <begin position="477"/>
        <end position="524"/>
    </location>
</feature>
<dbReference type="PROSITE" id="PS01248">
    <property type="entry name" value="EGF_LAM_1"/>
    <property type="match status" value="1"/>
</dbReference>
<dbReference type="SUPFAM" id="SSF57196">
    <property type="entry name" value="EGF/Laminin"/>
    <property type="match status" value="6"/>
</dbReference>
<feature type="disulfide bond" evidence="12">
    <location>
        <begin position="498"/>
        <end position="507"/>
    </location>
</feature>
<evidence type="ECO:0000256" key="7">
    <source>
        <dbReference type="ARBA" id="ARBA00022889"/>
    </source>
</evidence>
<evidence type="ECO:0000256" key="15">
    <source>
        <dbReference type="SAM" id="SignalP"/>
    </source>
</evidence>
<evidence type="ECO:0000256" key="11">
    <source>
        <dbReference type="ARBA" id="ARBA00023292"/>
    </source>
</evidence>
<feature type="disulfide bond" evidence="12">
    <location>
        <begin position="428"/>
        <end position="440"/>
    </location>
</feature>
<dbReference type="SMART" id="SM00180">
    <property type="entry name" value="EGF_Lam"/>
    <property type="match status" value="6"/>
</dbReference>
<dbReference type="Pfam" id="PF23219">
    <property type="entry name" value="LAMB1"/>
    <property type="match status" value="1"/>
</dbReference>
<keyword evidence="6" id="KW-0084">Basement membrane</keyword>
<accession>A0A9D3Q8Z1</accession>
<dbReference type="GO" id="GO:0007411">
    <property type="term" value="P:axon guidance"/>
    <property type="evidence" value="ECO:0007669"/>
    <property type="project" value="TreeGrafter"/>
</dbReference>
<dbReference type="InterPro" id="IPR008211">
    <property type="entry name" value="Laminin_N"/>
</dbReference>
<gene>
    <name evidence="18" type="ORF">MATL_G00071830</name>
</gene>
<dbReference type="GO" id="GO:0043256">
    <property type="term" value="C:laminin complex"/>
    <property type="evidence" value="ECO:0007669"/>
    <property type="project" value="TreeGrafter"/>
</dbReference>
<feature type="domain" description="Laminin EGF-like" evidence="16">
    <location>
        <begin position="376"/>
        <end position="427"/>
    </location>
</feature>
<feature type="disulfide bond" evidence="12">
    <location>
        <begin position="477"/>
        <end position="489"/>
    </location>
</feature>
<dbReference type="Proteomes" id="UP001046870">
    <property type="component" value="Chromosome 5"/>
</dbReference>
<dbReference type="InterPro" id="IPR056558">
    <property type="entry name" value="LAMB1-4_helical"/>
</dbReference>
<feature type="disulfide bond" evidence="12">
    <location>
        <begin position="430"/>
        <end position="447"/>
    </location>
</feature>
<feature type="domain" description="Laminin EGF-like" evidence="16">
    <location>
        <begin position="525"/>
        <end position="569"/>
    </location>
</feature>
<organism evidence="18 19">
    <name type="scientific">Megalops atlanticus</name>
    <name type="common">Tarpon</name>
    <name type="synonym">Clupea gigantea</name>
    <dbReference type="NCBI Taxonomy" id="7932"/>
    <lineage>
        <taxon>Eukaryota</taxon>
        <taxon>Metazoa</taxon>
        <taxon>Chordata</taxon>
        <taxon>Craniata</taxon>
        <taxon>Vertebrata</taxon>
        <taxon>Euteleostomi</taxon>
        <taxon>Actinopterygii</taxon>
        <taxon>Neopterygii</taxon>
        <taxon>Teleostei</taxon>
        <taxon>Elopiformes</taxon>
        <taxon>Megalopidae</taxon>
        <taxon>Megalops</taxon>
    </lineage>
</organism>